<proteinExistence type="predicted"/>
<dbReference type="AlphaFoldDB" id="A0A1W1XR27"/>
<dbReference type="GO" id="GO:0016757">
    <property type="term" value="F:glycosyltransferase activity"/>
    <property type="evidence" value="ECO:0007669"/>
    <property type="project" value="InterPro"/>
</dbReference>
<keyword evidence="1 4" id="KW-0808">Transferase</keyword>
<keyword evidence="5" id="KW-1185">Reference proteome</keyword>
<dbReference type="GO" id="GO:0009103">
    <property type="term" value="P:lipopolysaccharide biosynthetic process"/>
    <property type="evidence" value="ECO:0007669"/>
    <property type="project" value="TreeGrafter"/>
</dbReference>
<evidence type="ECO:0000256" key="1">
    <source>
        <dbReference type="ARBA" id="ARBA00022679"/>
    </source>
</evidence>
<dbReference type="CDD" id="cd03801">
    <property type="entry name" value="GT4_PimA-like"/>
    <property type="match status" value="1"/>
</dbReference>
<dbReference type="SUPFAM" id="SSF53756">
    <property type="entry name" value="UDP-Glycosyltransferase/glycogen phosphorylase"/>
    <property type="match status" value="1"/>
</dbReference>
<protein>
    <submittedName>
        <fullName evidence="4">Glycosyltransferase involved in cell wall bisynthesis</fullName>
    </submittedName>
</protein>
<dbReference type="InterPro" id="IPR028098">
    <property type="entry name" value="Glyco_trans_4-like_N"/>
</dbReference>
<sequence length="362" mass="41036">MAQQRVDKCLRLAWLDTSPAGLSPSQYTRGQKSSQVGNPRTFACRGWRVQTDFIDASPFPLNPLRRQHTLYAGFDPVRALRLLLSRENYDGVIAVGESSALVYLWSRDLTGIGGPVVLYDPPLDYGWRARRWVLDQVLSRCDGVLVRGSNQKRFLQRRYGKRCRVEVVYHAIDTDFWAPQENTLGDYVFSIGDDPGRDFQTLLRAVKGLPVKVVVKTGSHRLPESASLPYVKIIRERVSFDELKKLYGGARLVVLPLKDTIHAGGVNSLLEAMAMGKPILVSRSQGITDYYIRGQTAVDFSPGDWEGLHRAILDLWDDENRLRDLGSSARRYALERFSRPVFNQGFYSALLRIFAGEKEHKF</sequence>
<evidence type="ECO:0000313" key="4">
    <source>
        <dbReference type="EMBL" id="SMC26305.1"/>
    </source>
</evidence>
<gene>
    <name evidence="4" type="ORF">SAMN02746041_02597</name>
</gene>
<dbReference type="Gene3D" id="3.40.50.2000">
    <property type="entry name" value="Glycogen Phosphorylase B"/>
    <property type="match status" value="2"/>
</dbReference>
<feature type="domain" description="Glycosyltransferase subfamily 4-like N-terminal" evidence="3">
    <location>
        <begin position="56"/>
        <end position="175"/>
    </location>
</feature>
<dbReference type="Pfam" id="PF00534">
    <property type="entry name" value="Glycos_transf_1"/>
    <property type="match status" value="1"/>
</dbReference>
<dbReference type="PANTHER" id="PTHR46401">
    <property type="entry name" value="GLYCOSYLTRANSFERASE WBBK-RELATED"/>
    <property type="match status" value="1"/>
</dbReference>
<dbReference type="STRING" id="1121390.SAMN02746041_02597"/>
<organism evidence="4 5">
    <name type="scientific">Desulfacinum hydrothermale DSM 13146</name>
    <dbReference type="NCBI Taxonomy" id="1121390"/>
    <lineage>
        <taxon>Bacteria</taxon>
        <taxon>Pseudomonadati</taxon>
        <taxon>Thermodesulfobacteriota</taxon>
        <taxon>Syntrophobacteria</taxon>
        <taxon>Syntrophobacterales</taxon>
        <taxon>Syntrophobacteraceae</taxon>
        <taxon>Desulfacinum</taxon>
    </lineage>
</organism>
<accession>A0A1W1XR27</accession>
<evidence type="ECO:0000259" key="3">
    <source>
        <dbReference type="Pfam" id="PF13439"/>
    </source>
</evidence>
<dbReference type="Proteomes" id="UP000192783">
    <property type="component" value="Unassembled WGS sequence"/>
</dbReference>
<dbReference type="InterPro" id="IPR001296">
    <property type="entry name" value="Glyco_trans_1"/>
</dbReference>
<name>A0A1W1XR27_9BACT</name>
<evidence type="ECO:0000313" key="5">
    <source>
        <dbReference type="Proteomes" id="UP000192783"/>
    </source>
</evidence>
<dbReference type="EMBL" id="FWXF01000016">
    <property type="protein sequence ID" value="SMC26305.1"/>
    <property type="molecule type" value="Genomic_DNA"/>
</dbReference>
<reference evidence="4 5" key="1">
    <citation type="submission" date="2017-04" db="EMBL/GenBank/DDBJ databases">
        <authorList>
            <person name="Afonso C.L."/>
            <person name="Miller P.J."/>
            <person name="Scott M.A."/>
            <person name="Spackman E."/>
            <person name="Goraichik I."/>
            <person name="Dimitrov K.M."/>
            <person name="Suarez D.L."/>
            <person name="Swayne D.E."/>
        </authorList>
    </citation>
    <scope>NUCLEOTIDE SEQUENCE [LARGE SCALE GENOMIC DNA]</scope>
    <source>
        <strain evidence="4 5">DSM 13146</strain>
    </source>
</reference>
<feature type="domain" description="Glycosyl transferase family 1" evidence="2">
    <location>
        <begin position="238"/>
        <end position="331"/>
    </location>
</feature>
<dbReference type="Pfam" id="PF13439">
    <property type="entry name" value="Glyco_transf_4"/>
    <property type="match status" value="1"/>
</dbReference>
<evidence type="ECO:0000259" key="2">
    <source>
        <dbReference type="Pfam" id="PF00534"/>
    </source>
</evidence>
<dbReference type="PANTHER" id="PTHR46401:SF2">
    <property type="entry name" value="GLYCOSYLTRANSFERASE WBBK-RELATED"/>
    <property type="match status" value="1"/>
</dbReference>